<dbReference type="PANTHER" id="PTHR43567">
    <property type="entry name" value="FLAVOREDOXIN-RELATED-RELATED"/>
    <property type="match status" value="1"/>
</dbReference>
<dbReference type="InterPro" id="IPR002563">
    <property type="entry name" value="Flavin_Rdtase-like_dom"/>
</dbReference>
<dbReference type="GO" id="GO:0010181">
    <property type="term" value="F:FMN binding"/>
    <property type="evidence" value="ECO:0007669"/>
    <property type="project" value="InterPro"/>
</dbReference>
<proteinExistence type="inferred from homology"/>
<dbReference type="AlphaFoldDB" id="A0A9E7PN39"/>
<dbReference type="Proteomes" id="UP001060368">
    <property type="component" value="Chromosome"/>
</dbReference>
<feature type="domain" description="Flavin reductase like" evidence="4">
    <location>
        <begin position="10"/>
        <end position="150"/>
    </location>
</feature>
<keyword evidence="2" id="KW-0285">Flavoprotein</keyword>
<accession>A0A9E7PN39</accession>
<dbReference type="SMART" id="SM00903">
    <property type="entry name" value="Flavin_Reduct"/>
    <property type="match status" value="1"/>
</dbReference>
<dbReference type="RefSeq" id="WP_257743459.1">
    <property type="nucleotide sequence ID" value="NZ_CP096115.1"/>
</dbReference>
<dbReference type="EMBL" id="CP096115">
    <property type="protein sequence ID" value="UUX93320.1"/>
    <property type="molecule type" value="Genomic_DNA"/>
</dbReference>
<dbReference type="GeneID" id="74306854"/>
<evidence type="ECO:0000313" key="6">
    <source>
        <dbReference type="Proteomes" id="UP001060368"/>
    </source>
</evidence>
<dbReference type="PANTHER" id="PTHR43567:SF1">
    <property type="entry name" value="FLAVOREDOXIN"/>
    <property type="match status" value="1"/>
</dbReference>
<protein>
    <submittedName>
        <fullName evidence="5">Flavin reductase family protein</fullName>
    </submittedName>
</protein>
<comment type="similarity">
    <text evidence="3">Belongs to the flavoredoxin family.</text>
</comment>
<dbReference type="InterPro" id="IPR052174">
    <property type="entry name" value="Flavoredoxin"/>
</dbReference>
<gene>
    <name evidence="5" type="ORF">L6E24_04120</name>
</gene>
<evidence type="ECO:0000256" key="3">
    <source>
        <dbReference type="ARBA" id="ARBA00038054"/>
    </source>
</evidence>
<dbReference type="SUPFAM" id="SSF50475">
    <property type="entry name" value="FMN-binding split barrel"/>
    <property type="match status" value="1"/>
</dbReference>
<dbReference type="KEGG" id="mend:L6E24_04120"/>
<reference evidence="5" key="1">
    <citation type="submission" date="2022-04" db="EMBL/GenBank/DDBJ databases">
        <title>Complete genome of Methanoplanus endosymbiosus DSM 3599.</title>
        <authorList>
            <person name="Chen S.-C."/>
            <person name="You Y.-T."/>
            <person name="Zhou Y.-Z."/>
            <person name="Lai M.-C."/>
        </authorList>
    </citation>
    <scope>NUCLEOTIDE SEQUENCE</scope>
    <source>
        <strain evidence="5">DSM 3599</strain>
    </source>
</reference>
<evidence type="ECO:0000259" key="4">
    <source>
        <dbReference type="SMART" id="SM00903"/>
    </source>
</evidence>
<organism evidence="5 6">
    <name type="scientific">Methanoplanus endosymbiosus</name>
    <dbReference type="NCBI Taxonomy" id="33865"/>
    <lineage>
        <taxon>Archaea</taxon>
        <taxon>Methanobacteriati</taxon>
        <taxon>Methanobacteriota</taxon>
        <taxon>Stenosarchaea group</taxon>
        <taxon>Methanomicrobia</taxon>
        <taxon>Methanomicrobiales</taxon>
        <taxon>Methanomicrobiaceae</taxon>
        <taxon>Methanoplanus</taxon>
    </lineage>
</organism>
<name>A0A9E7PN39_9EURY</name>
<comment type="cofactor">
    <cofactor evidence="1">
        <name>FMN</name>
        <dbReference type="ChEBI" id="CHEBI:58210"/>
    </cofactor>
</comment>
<dbReference type="Pfam" id="PF01613">
    <property type="entry name" value="Flavin_Reduct"/>
    <property type="match status" value="1"/>
</dbReference>
<evidence type="ECO:0000313" key="5">
    <source>
        <dbReference type="EMBL" id="UUX93320.1"/>
    </source>
</evidence>
<keyword evidence="6" id="KW-1185">Reference proteome</keyword>
<evidence type="ECO:0000256" key="1">
    <source>
        <dbReference type="ARBA" id="ARBA00001917"/>
    </source>
</evidence>
<sequence>MSKIKCGNNVYIPMPVVLVGTEIEGRANFMTVGWASRANANPPMISVGINKKHKTPEGILKNRTFSVNVPDADMAKATDYCGLVSGAKTDKSGVFETFSGELKGAPMISECPVTMECELVETVELPTNYLFVGEIKGVYADEDCTDKNRPDMKKADAMVLTMTDNRYWRLGEFVDKAWGCGKGYTDEKKDKLCEETEIVKVKKDRKWIKDAVREEVRQIVDGFNRKYLDVETCYYIPRFQGKKCFLDRFEYGRINPLCCLTYNGDIDDWDFAIYLWSDRCYDDEAIFPGEEFIDGTIAGAMKAGMKAYPEW</sequence>
<dbReference type="InterPro" id="IPR012349">
    <property type="entry name" value="Split_barrel_FMN-bd"/>
</dbReference>
<dbReference type="Gene3D" id="2.30.110.10">
    <property type="entry name" value="Electron Transport, Fmn-binding Protein, Chain A"/>
    <property type="match status" value="1"/>
</dbReference>
<evidence type="ECO:0000256" key="2">
    <source>
        <dbReference type="ARBA" id="ARBA00022630"/>
    </source>
</evidence>